<accession>A0A7S4LQ78</accession>
<proteinExistence type="predicted"/>
<name>A0A7S4LQ78_9EUGL</name>
<feature type="compositionally biased region" description="Polar residues" evidence="1">
    <location>
        <begin position="38"/>
        <end position="54"/>
    </location>
</feature>
<protein>
    <submittedName>
        <fullName evidence="2">Uncharacterized protein</fullName>
    </submittedName>
</protein>
<feature type="region of interest" description="Disordered" evidence="1">
    <location>
        <begin position="38"/>
        <end position="70"/>
    </location>
</feature>
<evidence type="ECO:0000313" key="2">
    <source>
        <dbReference type="EMBL" id="CAE0842871.1"/>
    </source>
</evidence>
<organism evidence="2">
    <name type="scientific">Eutreptiella gymnastica</name>
    <dbReference type="NCBI Taxonomy" id="73025"/>
    <lineage>
        <taxon>Eukaryota</taxon>
        <taxon>Discoba</taxon>
        <taxon>Euglenozoa</taxon>
        <taxon>Euglenida</taxon>
        <taxon>Spirocuta</taxon>
        <taxon>Euglenophyceae</taxon>
        <taxon>Eutreptiales</taxon>
        <taxon>Eutreptiaceae</taxon>
        <taxon>Eutreptiella</taxon>
    </lineage>
</organism>
<gene>
    <name evidence="2" type="ORF">EGYM00163_LOCUS52095</name>
</gene>
<dbReference type="AlphaFoldDB" id="A0A7S4LQ78"/>
<reference evidence="2" key="1">
    <citation type="submission" date="2021-01" db="EMBL/GenBank/DDBJ databases">
        <authorList>
            <person name="Corre E."/>
            <person name="Pelletier E."/>
            <person name="Niang G."/>
            <person name="Scheremetjew M."/>
            <person name="Finn R."/>
            <person name="Kale V."/>
            <person name="Holt S."/>
            <person name="Cochrane G."/>
            <person name="Meng A."/>
            <person name="Brown T."/>
            <person name="Cohen L."/>
        </authorList>
    </citation>
    <scope>NUCLEOTIDE SEQUENCE</scope>
    <source>
        <strain evidence="2">CCMP1594</strain>
    </source>
</reference>
<dbReference type="EMBL" id="HBJA01152261">
    <property type="protein sequence ID" value="CAE0842871.1"/>
    <property type="molecule type" value="Transcribed_RNA"/>
</dbReference>
<evidence type="ECO:0000256" key="1">
    <source>
        <dbReference type="SAM" id="MobiDB-lite"/>
    </source>
</evidence>
<sequence length="140" mass="15939">MLRLSSSLESEAVVVVGGIPVGNEITITRQSIFIHSNQPASASAKQRESTNNTLRVKKKRHATDSQQNWARLDTCRHKHMPAAAHTRPKAQNGRRRDLHVQRETAFFREHTQTHPRGLHPSKRVMFMLHEGVYRRGCATT</sequence>